<feature type="transmembrane region" description="Helical" evidence="1">
    <location>
        <begin position="99"/>
        <end position="124"/>
    </location>
</feature>
<comment type="caution">
    <text evidence="2">The sequence shown here is derived from an EMBL/GenBank/DDBJ whole genome shotgun (WGS) entry which is preliminary data.</text>
</comment>
<dbReference type="AlphaFoldDB" id="A0A1I4WJM1"/>
<dbReference type="RefSeq" id="WP_101289273.1">
    <property type="nucleotide sequence ID" value="NZ_FOUQ01000017.1"/>
</dbReference>
<gene>
    <name evidence="2" type="ORF">CXZ10_11225</name>
</gene>
<name>A0A1I4WJM1_9HYPH</name>
<organism evidence="2 3">
    <name type="scientific">Pleomorphomonas diazotrophica</name>
    <dbReference type="NCBI Taxonomy" id="1166257"/>
    <lineage>
        <taxon>Bacteria</taxon>
        <taxon>Pseudomonadati</taxon>
        <taxon>Pseudomonadota</taxon>
        <taxon>Alphaproteobacteria</taxon>
        <taxon>Hyphomicrobiales</taxon>
        <taxon>Pleomorphomonadaceae</taxon>
        <taxon>Pleomorphomonas</taxon>
    </lineage>
</organism>
<accession>A0A1I4WJM1</accession>
<keyword evidence="3" id="KW-1185">Reference proteome</keyword>
<keyword evidence="1" id="KW-1133">Transmembrane helix</keyword>
<keyword evidence="1" id="KW-0472">Membrane</keyword>
<feature type="transmembrane region" description="Helical" evidence="1">
    <location>
        <begin position="68"/>
        <end position="87"/>
    </location>
</feature>
<keyword evidence="1" id="KW-0812">Transmembrane</keyword>
<evidence type="ECO:0000256" key="1">
    <source>
        <dbReference type="SAM" id="Phobius"/>
    </source>
</evidence>
<dbReference type="OrthoDB" id="8454599at2"/>
<dbReference type="Proteomes" id="UP000233491">
    <property type="component" value="Unassembled WGS sequence"/>
</dbReference>
<evidence type="ECO:0000313" key="2">
    <source>
        <dbReference type="EMBL" id="PKR89081.1"/>
    </source>
</evidence>
<reference evidence="2 3" key="1">
    <citation type="submission" date="2017-12" db="EMBL/GenBank/DDBJ databases">
        <title>Anaerobic carbon monoxide metabolism by Pleomorphomonas carboxyditropha sp. nov., a new mesophilic hydrogenogenic carboxidotroph.</title>
        <authorList>
            <person name="Esquivel-Elizondo S."/>
            <person name="Krajmalnik-Brown R."/>
        </authorList>
    </citation>
    <scope>NUCLEOTIDE SEQUENCE [LARGE SCALE GENOMIC DNA]</scope>
    <source>
        <strain evidence="2 3">R5-392</strain>
    </source>
</reference>
<protein>
    <submittedName>
        <fullName evidence="2">Uncharacterized protein</fullName>
    </submittedName>
</protein>
<dbReference type="EMBL" id="PJNW01000008">
    <property type="protein sequence ID" value="PKR89081.1"/>
    <property type="molecule type" value="Genomic_DNA"/>
</dbReference>
<sequence length="218" mass="24789">MLDFTRFIWPSPRLESAAERKEREQHVEAIVSKIKTQEWAIELDTSLEEARAIYSAEDERRKYADQKASIYLTLIAAIVPFSLPFVSDIWRGNNVLISQPVRICFFVSFALALSYLVGGAWWSFRAISVSGYHRTDVEDLLQCWGSQHPKTRLTRKILCAAVRNRAGTNEKFTKAISAHQFLIRAIIFFVISTFIAIAGDDIYALILSAQSVLLQIIC</sequence>
<proteinExistence type="predicted"/>
<feature type="transmembrane region" description="Helical" evidence="1">
    <location>
        <begin position="181"/>
        <end position="199"/>
    </location>
</feature>
<evidence type="ECO:0000313" key="3">
    <source>
        <dbReference type="Proteomes" id="UP000233491"/>
    </source>
</evidence>